<evidence type="ECO:0000313" key="1">
    <source>
        <dbReference type="EMBL" id="GFS72079.1"/>
    </source>
</evidence>
<proteinExistence type="predicted"/>
<sequence>MRYHTPIKALPHLLGPQSHCTFPRTFYISPSSVRDHPSRSGVPAIGKAMHLLPCKLASPPPAIRTGCCLRKIEVITGRNRITFSANPSLTHRTSRSLQHVWPLFGSRLHGNVMDPCILRQCSPYSDWSHPIALSKNTLRRDTWCFIYIVCLNSIDNRSVDQIRRENIKNNIAFSRNDELVWDVFWEKWNG</sequence>
<comment type="caution">
    <text evidence="1">The sequence shown here is derived from an EMBL/GenBank/DDBJ whole genome shotgun (WGS) entry which is preliminary data.</text>
</comment>
<gene>
    <name evidence="1" type="ORF">NPIL_674201</name>
</gene>
<dbReference type="AlphaFoldDB" id="A0A8X6MQC2"/>
<evidence type="ECO:0000313" key="2">
    <source>
        <dbReference type="Proteomes" id="UP000887013"/>
    </source>
</evidence>
<organism evidence="1 2">
    <name type="scientific">Nephila pilipes</name>
    <name type="common">Giant wood spider</name>
    <name type="synonym">Nephila maculata</name>
    <dbReference type="NCBI Taxonomy" id="299642"/>
    <lineage>
        <taxon>Eukaryota</taxon>
        <taxon>Metazoa</taxon>
        <taxon>Ecdysozoa</taxon>
        <taxon>Arthropoda</taxon>
        <taxon>Chelicerata</taxon>
        <taxon>Arachnida</taxon>
        <taxon>Araneae</taxon>
        <taxon>Araneomorphae</taxon>
        <taxon>Entelegynae</taxon>
        <taxon>Araneoidea</taxon>
        <taxon>Nephilidae</taxon>
        <taxon>Nephila</taxon>
    </lineage>
</organism>
<protein>
    <submittedName>
        <fullName evidence="1">Uncharacterized protein</fullName>
    </submittedName>
</protein>
<accession>A0A8X6MQC2</accession>
<dbReference type="Proteomes" id="UP000887013">
    <property type="component" value="Unassembled WGS sequence"/>
</dbReference>
<dbReference type="EMBL" id="BMAW01049705">
    <property type="protein sequence ID" value="GFS72079.1"/>
    <property type="molecule type" value="Genomic_DNA"/>
</dbReference>
<dbReference type="OrthoDB" id="10465837at2759"/>
<name>A0A8X6MQC2_NEPPI</name>
<reference evidence="1" key="1">
    <citation type="submission" date="2020-08" db="EMBL/GenBank/DDBJ databases">
        <title>Multicomponent nature underlies the extraordinary mechanical properties of spider dragline silk.</title>
        <authorList>
            <person name="Kono N."/>
            <person name="Nakamura H."/>
            <person name="Mori M."/>
            <person name="Yoshida Y."/>
            <person name="Ohtoshi R."/>
            <person name="Malay A.D."/>
            <person name="Moran D.A.P."/>
            <person name="Tomita M."/>
            <person name="Numata K."/>
            <person name="Arakawa K."/>
        </authorList>
    </citation>
    <scope>NUCLEOTIDE SEQUENCE</scope>
</reference>
<keyword evidence="2" id="KW-1185">Reference proteome</keyword>